<comment type="caution">
    <text evidence="6">The sequence shown here is derived from an EMBL/GenBank/DDBJ whole genome shotgun (WGS) entry which is preliminary data.</text>
</comment>
<dbReference type="InterPro" id="IPR023772">
    <property type="entry name" value="DNA-bd_HTH_TetR-type_CS"/>
</dbReference>
<evidence type="ECO:0000313" key="7">
    <source>
        <dbReference type="Proteomes" id="UP001205740"/>
    </source>
</evidence>
<dbReference type="PANTHER" id="PTHR30055:SF234">
    <property type="entry name" value="HTH-TYPE TRANSCRIPTIONAL REGULATOR BETI"/>
    <property type="match status" value="1"/>
</dbReference>
<sequence length="180" mass="19872">MPRNRRARDRDEKRGEIVAAARELFIAEGYADVSVARIARRADVTSTTVYWYFTDKDELLVAVLDELLESALAEIGSLDDSSIEHLFLLAATRLTELGSLVDAVHTRRLSSPAVDEWHDNFHGLAETVTRAALPSTMDADRVDALCRMMTFVIEGIVTHRPPDAAVREMASTLAAMVGDS</sequence>
<dbReference type="Pfam" id="PF00440">
    <property type="entry name" value="TetR_N"/>
    <property type="match status" value="1"/>
</dbReference>
<dbReference type="PROSITE" id="PS50977">
    <property type="entry name" value="HTH_TETR_2"/>
    <property type="match status" value="1"/>
</dbReference>
<dbReference type="PRINTS" id="PR00455">
    <property type="entry name" value="HTHTETR"/>
</dbReference>
<proteinExistence type="predicted"/>
<evidence type="ECO:0000256" key="3">
    <source>
        <dbReference type="ARBA" id="ARBA00023163"/>
    </source>
</evidence>
<accession>A0ABT1H5U6</accession>
<name>A0ABT1H5U6_9NOCA</name>
<dbReference type="Gene3D" id="1.10.357.10">
    <property type="entry name" value="Tetracycline Repressor, domain 2"/>
    <property type="match status" value="1"/>
</dbReference>
<evidence type="ECO:0000256" key="4">
    <source>
        <dbReference type="PROSITE-ProRule" id="PRU00335"/>
    </source>
</evidence>
<keyword evidence="7" id="KW-1185">Reference proteome</keyword>
<dbReference type="PROSITE" id="PS01081">
    <property type="entry name" value="HTH_TETR_1"/>
    <property type="match status" value="1"/>
</dbReference>
<dbReference type="InterPro" id="IPR009057">
    <property type="entry name" value="Homeodomain-like_sf"/>
</dbReference>
<dbReference type="PANTHER" id="PTHR30055">
    <property type="entry name" value="HTH-TYPE TRANSCRIPTIONAL REGULATOR RUTR"/>
    <property type="match status" value="1"/>
</dbReference>
<evidence type="ECO:0000259" key="5">
    <source>
        <dbReference type="PROSITE" id="PS50977"/>
    </source>
</evidence>
<keyword evidence="2 4" id="KW-0238">DNA-binding</keyword>
<feature type="DNA-binding region" description="H-T-H motif" evidence="4">
    <location>
        <begin position="34"/>
        <end position="53"/>
    </location>
</feature>
<dbReference type="SUPFAM" id="SSF46689">
    <property type="entry name" value="Homeodomain-like"/>
    <property type="match status" value="1"/>
</dbReference>
<evidence type="ECO:0000313" key="6">
    <source>
        <dbReference type="EMBL" id="MCP2162621.1"/>
    </source>
</evidence>
<feature type="domain" description="HTH tetR-type" evidence="5">
    <location>
        <begin position="11"/>
        <end position="71"/>
    </location>
</feature>
<protein>
    <submittedName>
        <fullName evidence="6">Transcriptional regulator, TetR family</fullName>
    </submittedName>
</protein>
<dbReference type="Proteomes" id="UP001205740">
    <property type="component" value="Unassembled WGS sequence"/>
</dbReference>
<evidence type="ECO:0000256" key="2">
    <source>
        <dbReference type="ARBA" id="ARBA00023125"/>
    </source>
</evidence>
<keyword evidence="3" id="KW-0804">Transcription</keyword>
<dbReference type="InterPro" id="IPR001647">
    <property type="entry name" value="HTH_TetR"/>
</dbReference>
<dbReference type="InterPro" id="IPR050109">
    <property type="entry name" value="HTH-type_TetR-like_transc_reg"/>
</dbReference>
<dbReference type="EMBL" id="JAMTCG010000007">
    <property type="protein sequence ID" value="MCP2162621.1"/>
    <property type="molecule type" value="Genomic_DNA"/>
</dbReference>
<dbReference type="RefSeq" id="WP_253656181.1">
    <property type="nucleotide sequence ID" value="NZ_BAAAOE010000002.1"/>
</dbReference>
<evidence type="ECO:0000256" key="1">
    <source>
        <dbReference type="ARBA" id="ARBA00023015"/>
    </source>
</evidence>
<organism evidence="6 7">
    <name type="scientific">Williamsia serinedens</name>
    <dbReference type="NCBI Taxonomy" id="391736"/>
    <lineage>
        <taxon>Bacteria</taxon>
        <taxon>Bacillati</taxon>
        <taxon>Actinomycetota</taxon>
        <taxon>Actinomycetes</taxon>
        <taxon>Mycobacteriales</taxon>
        <taxon>Nocardiaceae</taxon>
        <taxon>Williamsia</taxon>
    </lineage>
</organism>
<gene>
    <name evidence="6" type="ORF">LX12_003829</name>
</gene>
<reference evidence="6 7" key="1">
    <citation type="submission" date="2022-06" db="EMBL/GenBank/DDBJ databases">
        <title>Genomic Encyclopedia of Archaeal and Bacterial Type Strains, Phase II (KMG-II): from individual species to whole genera.</title>
        <authorList>
            <person name="Goeker M."/>
        </authorList>
    </citation>
    <scope>NUCLEOTIDE SEQUENCE [LARGE SCALE GENOMIC DNA]</scope>
    <source>
        <strain evidence="6 7">DSM 45037</strain>
    </source>
</reference>
<keyword evidence="1" id="KW-0805">Transcription regulation</keyword>